<keyword evidence="12" id="KW-1185">Reference proteome</keyword>
<dbReference type="InterPro" id="IPR013792">
    <property type="entry name" value="RNA3'P_cycl/enolpyr_Trfase_a/b"/>
</dbReference>
<feature type="binding site" evidence="9">
    <location>
        <position position="170"/>
    </location>
    <ligand>
        <name>phosphoenolpyruvate</name>
        <dbReference type="ChEBI" id="CHEBI:58702"/>
    </ligand>
</feature>
<dbReference type="EMBL" id="WUUL01000001">
    <property type="protein sequence ID" value="MXQ52593.1"/>
    <property type="molecule type" value="Genomic_DNA"/>
</dbReference>
<dbReference type="Proteomes" id="UP000430692">
    <property type="component" value="Unassembled WGS sequence"/>
</dbReference>
<keyword evidence="4 9" id="KW-0963">Cytoplasm</keyword>
<comment type="function">
    <text evidence="1 9">Catalyzes the transfer of the enolpyruvyl moiety of phosphoenolpyruvate (PEP) to the 5-hydroxyl of shikimate-3-phosphate (S3P) to produce enolpyruvyl shikimate-3-phosphate and inorganic phosphate.</text>
</comment>
<keyword evidence="5 9" id="KW-0028">Amino-acid biosynthesis</keyword>
<dbReference type="GO" id="GO:0008652">
    <property type="term" value="P:amino acid biosynthetic process"/>
    <property type="evidence" value="ECO:0007669"/>
    <property type="project" value="UniProtKB-KW"/>
</dbReference>
<evidence type="ECO:0000256" key="1">
    <source>
        <dbReference type="ARBA" id="ARBA00002174"/>
    </source>
</evidence>
<dbReference type="UniPathway" id="UPA00053">
    <property type="reaction ID" value="UER00089"/>
</dbReference>
<evidence type="ECO:0000256" key="4">
    <source>
        <dbReference type="ARBA" id="ARBA00022490"/>
    </source>
</evidence>
<dbReference type="PROSITE" id="PS00885">
    <property type="entry name" value="EPSP_SYNTHASE_2"/>
    <property type="match status" value="1"/>
</dbReference>
<feature type="binding site" evidence="9">
    <location>
        <position position="170"/>
    </location>
    <ligand>
        <name>3-phosphoshikimate</name>
        <dbReference type="ChEBI" id="CHEBI:145989"/>
    </ligand>
</feature>
<evidence type="ECO:0000256" key="2">
    <source>
        <dbReference type="ARBA" id="ARBA00004811"/>
    </source>
</evidence>
<dbReference type="EC" id="2.5.1.19" evidence="9"/>
<dbReference type="Pfam" id="PF00275">
    <property type="entry name" value="EPSP_synthase"/>
    <property type="match status" value="1"/>
</dbReference>
<dbReference type="GO" id="GO:0003866">
    <property type="term" value="F:3-phosphoshikimate 1-carboxyvinyltransferase activity"/>
    <property type="evidence" value="ECO:0007669"/>
    <property type="project" value="UniProtKB-UniRule"/>
</dbReference>
<evidence type="ECO:0000313" key="11">
    <source>
        <dbReference type="EMBL" id="MXQ52593.1"/>
    </source>
</evidence>
<dbReference type="Gene3D" id="3.65.10.10">
    <property type="entry name" value="Enolpyruvate transferase domain"/>
    <property type="match status" value="2"/>
</dbReference>
<feature type="domain" description="Enolpyruvate transferase" evidence="10">
    <location>
        <begin position="9"/>
        <end position="422"/>
    </location>
</feature>
<dbReference type="InterPro" id="IPR006264">
    <property type="entry name" value="EPSP_synthase"/>
</dbReference>
<comment type="subunit">
    <text evidence="9">Monomer.</text>
</comment>
<dbReference type="InterPro" id="IPR001986">
    <property type="entry name" value="Enolpyruvate_Tfrase_dom"/>
</dbReference>
<dbReference type="HAMAP" id="MF_00210">
    <property type="entry name" value="EPSP_synth"/>
    <property type="match status" value="1"/>
</dbReference>
<dbReference type="SUPFAM" id="SSF55205">
    <property type="entry name" value="EPT/RTPC-like"/>
    <property type="match status" value="1"/>
</dbReference>
<feature type="binding site" evidence="9">
    <location>
        <position position="23"/>
    </location>
    <ligand>
        <name>3-phosphoshikimate</name>
        <dbReference type="ChEBI" id="CHEBI:145989"/>
    </ligand>
</feature>
<evidence type="ECO:0000259" key="10">
    <source>
        <dbReference type="Pfam" id="PF00275"/>
    </source>
</evidence>
<sequence>MSTLTSNRIKPFRKTITVPGDKSISHRAIMFGSIAEGITTIEGFLPGADCLSTIACFEKLGVQVERTSATSVRVVGKSINGLRQPASILDVGNSGTTIRLMMGILAGASFSSTLVGDSSIGKRPMDRVVNPLRQMGAVIDGKEDGRYTPLTIEGSFLQGITYQSPVSSAQVKSAILLAGLSASGTTTVLEPAVSRDHTERMLSAFGVQVNRQFNEASIKGEQQLSATHVTVPGDISSAAFFLAAALMVPSSMITIEKVGLNPTRTGIIDVFRAMGAEVTVDEQQESSGEPIGSITITSDGLKRIEIGGELIPRLIDEIPIIAVVATQAKGKTIIRDAAELKVKETNRISTTANELRKLGAQIEETEDGLIIEGPTPLQGGICDSHGDHRIGMAMAIAGLATEEAVVVNGADAIQVSFPGFYELLKQL</sequence>
<evidence type="ECO:0000313" key="12">
    <source>
        <dbReference type="Proteomes" id="UP000430692"/>
    </source>
</evidence>
<comment type="caution">
    <text evidence="9">Lacks conserved residue(s) required for the propagation of feature annotation.</text>
</comment>
<feature type="binding site" evidence="9">
    <location>
        <position position="343"/>
    </location>
    <ligand>
        <name>3-phosphoshikimate</name>
        <dbReference type="ChEBI" id="CHEBI:145989"/>
    </ligand>
</feature>
<dbReference type="FunFam" id="3.65.10.10:FF:000006">
    <property type="entry name" value="3-phosphoshikimate 1-carboxyvinyltransferase"/>
    <property type="match status" value="1"/>
</dbReference>
<evidence type="ECO:0000256" key="3">
    <source>
        <dbReference type="ARBA" id="ARBA00009948"/>
    </source>
</evidence>
<keyword evidence="7 9" id="KW-0057">Aromatic amino acid biosynthesis</keyword>
<name>A0A6I4VNI4_9BACL</name>
<feature type="active site" description="Proton acceptor" evidence="9">
    <location>
        <position position="316"/>
    </location>
</feature>
<dbReference type="AlphaFoldDB" id="A0A6I4VNI4"/>
<dbReference type="GO" id="GO:0009073">
    <property type="term" value="P:aromatic amino acid family biosynthetic process"/>
    <property type="evidence" value="ECO:0007669"/>
    <property type="project" value="UniProtKB-KW"/>
</dbReference>
<evidence type="ECO:0000256" key="9">
    <source>
        <dbReference type="HAMAP-Rule" id="MF_00210"/>
    </source>
</evidence>
<gene>
    <name evidence="9 11" type="primary">aroA</name>
    <name evidence="11" type="ORF">GSM42_02270</name>
</gene>
<comment type="pathway">
    <text evidence="2 9">Metabolic intermediate biosynthesis; chorismate biosynthesis; chorismate from D-erythrose 4-phosphate and phosphoenolpyruvate: step 6/7.</text>
</comment>
<dbReference type="PANTHER" id="PTHR21090:SF5">
    <property type="entry name" value="PENTAFUNCTIONAL AROM POLYPEPTIDE"/>
    <property type="match status" value="1"/>
</dbReference>
<feature type="binding site" evidence="9">
    <location>
        <position position="27"/>
    </location>
    <ligand>
        <name>3-phosphoshikimate</name>
        <dbReference type="ChEBI" id="CHEBI:145989"/>
    </ligand>
</feature>
<feature type="binding site" evidence="9">
    <location>
        <position position="316"/>
    </location>
    <ligand>
        <name>3-phosphoshikimate</name>
        <dbReference type="ChEBI" id="CHEBI:145989"/>
    </ligand>
</feature>
<evidence type="ECO:0000256" key="5">
    <source>
        <dbReference type="ARBA" id="ARBA00022605"/>
    </source>
</evidence>
<dbReference type="InterPro" id="IPR036968">
    <property type="entry name" value="Enolpyruvate_Tfrase_sf"/>
</dbReference>
<dbReference type="PROSITE" id="PS00104">
    <property type="entry name" value="EPSP_SYNTHASE_1"/>
    <property type="match status" value="1"/>
</dbReference>
<comment type="similarity">
    <text evidence="3 9">Belongs to the EPSP synthase family.</text>
</comment>
<feature type="binding site" evidence="9">
    <location>
        <position position="168"/>
    </location>
    <ligand>
        <name>3-phosphoshikimate</name>
        <dbReference type="ChEBI" id="CHEBI:145989"/>
    </ligand>
</feature>
<dbReference type="NCBIfam" id="TIGR01356">
    <property type="entry name" value="aroA"/>
    <property type="match status" value="1"/>
</dbReference>
<feature type="binding site" evidence="9">
    <location>
        <position position="22"/>
    </location>
    <ligand>
        <name>3-phosphoshikimate</name>
        <dbReference type="ChEBI" id="CHEBI:145989"/>
    </ligand>
</feature>
<evidence type="ECO:0000256" key="7">
    <source>
        <dbReference type="ARBA" id="ARBA00023141"/>
    </source>
</evidence>
<dbReference type="FunFam" id="3.65.10.10:FF:000005">
    <property type="entry name" value="3-phosphoshikimate 1-carboxyvinyltransferase"/>
    <property type="match status" value="1"/>
</dbReference>
<dbReference type="GO" id="GO:0009423">
    <property type="term" value="P:chorismate biosynthetic process"/>
    <property type="evidence" value="ECO:0007669"/>
    <property type="project" value="UniProtKB-UniRule"/>
</dbReference>
<dbReference type="PIRSF" id="PIRSF000505">
    <property type="entry name" value="EPSPS"/>
    <property type="match status" value="1"/>
</dbReference>
<comment type="catalytic activity">
    <reaction evidence="8">
        <text>3-phosphoshikimate + phosphoenolpyruvate = 5-O-(1-carboxyvinyl)-3-phosphoshikimate + phosphate</text>
        <dbReference type="Rhea" id="RHEA:21256"/>
        <dbReference type="ChEBI" id="CHEBI:43474"/>
        <dbReference type="ChEBI" id="CHEBI:57701"/>
        <dbReference type="ChEBI" id="CHEBI:58702"/>
        <dbReference type="ChEBI" id="CHEBI:145989"/>
        <dbReference type="EC" id="2.5.1.19"/>
    </reaction>
    <physiologicalReaction direction="left-to-right" evidence="8">
        <dbReference type="Rhea" id="RHEA:21257"/>
    </physiologicalReaction>
</comment>
<organism evidence="11 12">
    <name type="scientific">Shimazuella alba</name>
    <dbReference type="NCBI Taxonomy" id="2690964"/>
    <lineage>
        <taxon>Bacteria</taxon>
        <taxon>Bacillati</taxon>
        <taxon>Bacillota</taxon>
        <taxon>Bacilli</taxon>
        <taxon>Bacillales</taxon>
        <taxon>Thermoactinomycetaceae</taxon>
        <taxon>Shimazuella</taxon>
    </lineage>
</organism>
<feature type="binding site" evidence="9">
    <location>
        <position position="123"/>
    </location>
    <ligand>
        <name>phosphoenolpyruvate</name>
        <dbReference type="ChEBI" id="CHEBI:58702"/>
    </ligand>
</feature>
<evidence type="ECO:0000256" key="8">
    <source>
        <dbReference type="ARBA" id="ARBA00044633"/>
    </source>
</evidence>
<feature type="binding site" evidence="9">
    <location>
        <position position="389"/>
    </location>
    <ligand>
        <name>phosphoenolpyruvate</name>
        <dbReference type="ChEBI" id="CHEBI:58702"/>
    </ligand>
</feature>
<evidence type="ECO:0000256" key="6">
    <source>
        <dbReference type="ARBA" id="ARBA00022679"/>
    </source>
</evidence>
<feature type="binding site" evidence="9">
    <location>
        <position position="22"/>
    </location>
    <ligand>
        <name>phosphoenolpyruvate</name>
        <dbReference type="ChEBI" id="CHEBI:58702"/>
    </ligand>
</feature>
<dbReference type="CDD" id="cd01556">
    <property type="entry name" value="EPSP_synthase"/>
    <property type="match status" value="1"/>
</dbReference>
<dbReference type="InterPro" id="IPR023193">
    <property type="entry name" value="EPSP_synthase_CS"/>
</dbReference>
<feature type="binding site" evidence="9">
    <location>
        <position position="347"/>
    </location>
    <ligand>
        <name>phosphoenolpyruvate</name>
        <dbReference type="ChEBI" id="CHEBI:58702"/>
    </ligand>
</feature>
<dbReference type="PANTHER" id="PTHR21090">
    <property type="entry name" value="AROM/DEHYDROQUINATE SYNTHASE"/>
    <property type="match status" value="1"/>
</dbReference>
<accession>A0A6I4VNI4</accession>
<protein>
    <recommendedName>
        <fullName evidence="9">3-phosphoshikimate 1-carboxyvinyltransferase</fullName>
        <ecNumber evidence="9">2.5.1.19</ecNumber>
    </recommendedName>
    <alternativeName>
        <fullName evidence="9">5-enolpyruvylshikimate-3-phosphate synthase</fullName>
        <shortName evidence="9">EPSP synthase</shortName>
        <shortName evidence="9">EPSPS</shortName>
    </alternativeName>
</protein>
<keyword evidence="6 9" id="KW-0808">Transferase</keyword>
<dbReference type="RefSeq" id="WP_160799599.1">
    <property type="nucleotide sequence ID" value="NZ_WUUL01000001.1"/>
</dbReference>
<reference evidence="11 12" key="1">
    <citation type="submission" date="2019-12" db="EMBL/GenBank/DDBJ databases">
        <title>Whole-genome analyses of novel actinobacteria.</title>
        <authorList>
            <person name="Sahin N."/>
            <person name="Saygin H."/>
        </authorList>
    </citation>
    <scope>NUCLEOTIDE SEQUENCE [LARGE SCALE GENOMIC DNA]</scope>
    <source>
        <strain evidence="11 12">KC615</strain>
    </source>
</reference>
<comment type="caution">
    <text evidence="11">The sequence shown here is derived from an EMBL/GenBank/DDBJ whole genome shotgun (WGS) entry which is preliminary data.</text>
</comment>
<comment type="subcellular location">
    <subcellularLocation>
        <location evidence="9">Cytoplasm</location>
    </subcellularLocation>
</comment>
<feature type="binding site" evidence="9">
    <location>
        <position position="95"/>
    </location>
    <ligand>
        <name>phosphoenolpyruvate</name>
        <dbReference type="ChEBI" id="CHEBI:58702"/>
    </ligand>
</feature>
<proteinExistence type="inferred from homology"/>
<dbReference type="GO" id="GO:0005737">
    <property type="term" value="C:cytoplasm"/>
    <property type="evidence" value="ECO:0007669"/>
    <property type="project" value="UniProtKB-SubCell"/>
</dbReference>